<accession>A0A1A7R1J0</accession>
<comment type="function">
    <text evidence="1">May be involved in vacuolar sorting and osmoregulation.</text>
</comment>
<evidence type="ECO:0000313" key="12">
    <source>
        <dbReference type="Proteomes" id="UP000248987"/>
    </source>
</evidence>
<dbReference type="GO" id="GO:0005774">
    <property type="term" value="C:vacuolar membrane"/>
    <property type="evidence" value="ECO:0007669"/>
    <property type="project" value="UniProtKB-SubCell"/>
</dbReference>
<dbReference type="PANTHER" id="PTHR12147">
    <property type="entry name" value="METALLOPEPTIDASE M28 FAMILY MEMBER"/>
    <property type="match status" value="1"/>
</dbReference>
<feature type="transmembrane region" description="Helical" evidence="9">
    <location>
        <begin position="402"/>
        <end position="419"/>
    </location>
</feature>
<dbReference type="PANTHER" id="PTHR12147:SF58">
    <property type="entry name" value="VACUOLAR MEMBRANE PROTEASE"/>
    <property type="match status" value="1"/>
</dbReference>
<evidence type="ECO:0000256" key="1">
    <source>
        <dbReference type="ARBA" id="ARBA00003273"/>
    </source>
</evidence>
<feature type="transmembrane region" description="Helical" evidence="9">
    <location>
        <begin position="508"/>
        <end position="528"/>
    </location>
</feature>
<comment type="caution">
    <text evidence="11">The sequence shown here is derived from an EMBL/GenBank/DDBJ whole genome shotgun (WGS) entry which is preliminary data.</text>
</comment>
<feature type="transmembrane region" description="Helical" evidence="9">
    <location>
        <begin position="454"/>
        <end position="471"/>
    </location>
</feature>
<evidence type="ECO:0000256" key="7">
    <source>
        <dbReference type="ARBA" id="ARBA00023180"/>
    </source>
</evidence>
<protein>
    <recommendedName>
        <fullName evidence="4">Vacuolar membrane protease</fullName>
    </recommendedName>
    <alternativeName>
        <fullName evidence="8">FXNA-related family protease 1</fullName>
    </alternativeName>
</protein>
<sequence length="766" mass="86860">MLKKAIAVALIILAIYWSFFALMPTHISDLNTEPNAFSSERALVHLKNITKEPHYVGSEEHEVVKNYLVKALNDFGLETQLQEAYSQNKKWGSIVKPKNILARIKGSDNSKALLLLSHYDSKSHASFGASDAGSGVVTILEGLRAFLSDGKTPKNDIIILFSDAEELGLNGADIFVNQHPWAKDIGLVLNFEARGSGGPSYMLIETNGGNQNLIKGFKEANPDYPVANSLAYSIYKMLPNDTDLTYFREDGDIDGLNFAFIDDHFDYHTALDTYERLDRNTLEHQGSYLMPLLTYFSQANLNNLKSTEDAVYFNLPLFKLVSYPNSWIFPMLILAILIFCGLVFYGIKKRSLNSKHMALAFLPLLGALFINGMVGYFGWKLLLAMYPHYDEILHGFPYNGHLYIWTFALFSTAVCMWLYSKVYKPENTASLSVPPLLLWLIICGIVAFKLEGASFFIIPVYFGLLSLFVLIRQKHPNIILLTLLLFPLLLIMSPFIKMFPVGLGLKTIIATTILVTLMFSLCISVFGFSRYKTRWALLLFITAFGFFVAAHFQSDFNEERPKPNSLVYVYDADKDTAHWATYDHILDDWTKAYLTDDPDVFDASAVSFESKYGTQLAYSKKAVIKPLKTPYIDTQKDTIIGEVRHLQVFISPQRAANTLEFYAEASNQFLSFNINGLEIDKNKGDHFVFNDRIKNRLFSYMVTDHKAIELNFTVPAAQKTTFEIFEVSFDLLDNTLFRITKRPNTMIPKPFVLNDAIIIKKTMSFE</sequence>
<dbReference type="Pfam" id="PF04389">
    <property type="entry name" value="Peptidase_M28"/>
    <property type="match status" value="1"/>
</dbReference>
<feature type="transmembrane region" description="Helical" evidence="9">
    <location>
        <begin position="478"/>
        <end position="496"/>
    </location>
</feature>
<comment type="similarity">
    <text evidence="3">Belongs to the peptidase M28 family.</text>
</comment>
<evidence type="ECO:0000259" key="10">
    <source>
        <dbReference type="Pfam" id="PF04389"/>
    </source>
</evidence>
<keyword evidence="7" id="KW-0325">Glycoprotein</keyword>
<reference evidence="11 12" key="1">
    <citation type="submission" date="2018-06" db="EMBL/GenBank/DDBJ databases">
        <title>Genomic Encyclopedia of Archaeal and Bacterial Type Strains, Phase II (KMG-II): from individual species to whole genera.</title>
        <authorList>
            <person name="Goeker M."/>
        </authorList>
    </citation>
    <scope>NUCLEOTIDE SEQUENCE [LARGE SCALE GENOMIC DNA]</scope>
    <source>
        <strain evidence="11 12">DSM 12408</strain>
    </source>
</reference>
<keyword evidence="5" id="KW-0926">Vacuole</keyword>
<keyword evidence="6 9" id="KW-1133">Transmembrane helix</keyword>
<dbReference type="OrthoDB" id="9778250at2"/>
<feature type="domain" description="Peptidase M28" evidence="10">
    <location>
        <begin position="99"/>
        <end position="289"/>
    </location>
</feature>
<dbReference type="AlphaFoldDB" id="A0A1A7R1J0"/>
<organism evidence="11 12">
    <name type="scientific">Gelidibacter algens</name>
    <dbReference type="NCBI Taxonomy" id="49280"/>
    <lineage>
        <taxon>Bacteria</taxon>
        <taxon>Pseudomonadati</taxon>
        <taxon>Bacteroidota</taxon>
        <taxon>Flavobacteriia</taxon>
        <taxon>Flavobacteriales</taxon>
        <taxon>Flavobacteriaceae</taxon>
        <taxon>Gelidibacter</taxon>
    </lineage>
</organism>
<evidence type="ECO:0000256" key="9">
    <source>
        <dbReference type="SAM" id="Phobius"/>
    </source>
</evidence>
<feature type="transmembrane region" description="Helical" evidence="9">
    <location>
        <begin position="431"/>
        <end position="448"/>
    </location>
</feature>
<dbReference type="Gene3D" id="3.40.630.10">
    <property type="entry name" value="Zn peptidases"/>
    <property type="match status" value="1"/>
</dbReference>
<evidence type="ECO:0000256" key="3">
    <source>
        <dbReference type="ARBA" id="ARBA00010918"/>
    </source>
</evidence>
<evidence type="ECO:0000256" key="8">
    <source>
        <dbReference type="ARBA" id="ARBA00031512"/>
    </source>
</evidence>
<keyword evidence="9" id="KW-0472">Membrane</keyword>
<keyword evidence="12" id="KW-1185">Reference proteome</keyword>
<evidence type="ECO:0000256" key="2">
    <source>
        <dbReference type="ARBA" id="ARBA00004128"/>
    </source>
</evidence>
<dbReference type="GO" id="GO:0008235">
    <property type="term" value="F:metalloexopeptidase activity"/>
    <property type="evidence" value="ECO:0007669"/>
    <property type="project" value="InterPro"/>
</dbReference>
<gene>
    <name evidence="11" type="ORF">LX77_02074</name>
</gene>
<dbReference type="RefSeq" id="WP_066432333.1">
    <property type="nucleotide sequence ID" value="NZ_LZRN01000009.1"/>
</dbReference>
<proteinExistence type="inferred from homology"/>
<evidence type="ECO:0000256" key="4">
    <source>
        <dbReference type="ARBA" id="ARBA00017435"/>
    </source>
</evidence>
<dbReference type="EMBL" id="QLLQ01000006">
    <property type="protein sequence ID" value="RAJ24520.1"/>
    <property type="molecule type" value="Genomic_DNA"/>
</dbReference>
<evidence type="ECO:0000256" key="6">
    <source>
        <dbReference type="ARBA" id="ARBA00022989"/>
    </source>
</evidence>
<evidence type="ECO:0000256" key="5">
    <source>
        <dbReference type="ARBA" id="ARBA00022554"/>
    </source>
</evidence>
<dbReference type="GO" id="GO:0006508">
    <property type="term" value="P:proteolysis"/>
    <property type="evidence" value="ECO:0007669"/>
    <property type="project" value="InterPro"/>
</dbReference>
<dbReference type="STRING" id="49280.A9996_06215"/>
<dbReference type="InterPro" id="IPR007484">
    <property type="entry name" value="Peptidase_M28"/>
</dbReference>
<comment type="subcellular location">
    <subcellularLocation>
        <location evidence="2">Vacuole membrane</location>
        <topology evidence="2">Multi-pass membrane protein</topology>
    </subcellularLocation>
</comment>
<keyword evidence="9" id="KW-0812">Transmembrane</keyword>
<feature type="transmembrane region" description="Helical" evidence="9">
    <location>
        <begin position="359"/>
        <end position="382"/>
    </location>
</feature>
<dbReference type="Proteomes" id="UP000248987">
    <property type="component" value="Unassembled WGS sequence"/>
</dbReference>
<evidence type="ECO:0000313" key="11">
    <source>
        <dbReference type="EMBL" id="RAJ24520.1"/>
    </source>
</evidence>
<feature type="transmembrane region" description="Helical" evidence="9">
    <location>
        <begin position="327"/>
        <end position="347"/>
    </location>
</feature>
<feature type="transmembrane region" description="Helical" evidence="9">
    <location>
        <begin position="535"/>
        <end position="552"/>
    </location>
</feature>
<dbReference type="SUPFAM" id="SSF53187">
    <property type="entry name" value="Zn-dependent exopeptidases"/>
    <property type="match status" value="1"/>
</dbReference>
<dbReference type="InterPro" id="IPR045175">
    <property type="entry name" value="M28_fam"/>
</dbReference>
<name>A0A1A7R1J0_9FLAO</name>